<evidence type="ECO:0000256" key="1">
    <source>
        <dbReference type="SAM" id="MobiDB-lite"/>
    </source>
</evidence>
<gene>
    <name evidence="2" type="ORF">NX02_21790</name>
</gene>
<feature type="region of interest" description="Disordered" evidence="1">
    <location>
        <begin position="65"/>
        <end position="88"/>
    </location>
</feature>
<evidence type="ECO:0000313" key="3">
    <source>
        <dbReference type="Proteomes" id="UP000018851"/>
    </source>
</evidence>
<dbReference type="PATRIC" id="fig|1123269.5.peg.4263"/>
<dbReference type="Proteomes" id="UP000018851">
    <property type="component" value="Chromosome"/>
</dbReference>
<reference evidence="2 3" key="1">
    <citation type="submission" date="2013-07" db="EMBL/GenBank/DDBJ databases">
        <title>Completed genome of Sphingomonas sanxanigenens NX02.</title>
        <authorList>
            <person name="Ma T."/>
            <person name="Huang H."/>
            <person name="Wu M."/>
            <person name="Li X."/>
            <person name="Li G."/>
        </authorList>
    </citation>
    <scope>NUCLEOTIDE SEQUENCE [LARGE SCALE GENOMIC DNA]</scope>
    <source>
        <strain evidence="2 3">NX02</strain>
    </source>
</reference>
<keyword evidence="3" id="KW-1185">Reference proteome</keyword>
<accession>W0AI96</accession>
<sequence>MYRIARRDLEILIGVTLTTLPRPVKSRIRERQGWNYEAEFIRLVCDKLDNPSTCVVSSDRVATGGYGRPGRFGEDEPAPPEYHPFRKPWHLPAAPAPAGIEGELPALSDEALVARWSTVDWPSAEADILTAEMERRQL</sequence>
<evidence type="ECO:0000313" key="2">
    <source>
        <dbReference type="EMBL" id="AHE55988.1"/>
    </source>
</evidence>
<dbReference type="HOGENOM" id="CLU_1853945_0_0_5"/>
<organism evidence="2 3">
    <name type="scientific">Sphingomonas sanxanigenens DSM 19645 = NX02</name>
    <dbReference type="NCBI Taxonomy" id="1123269"/>
    <lineage>
        <taxon>Bacteria</taxon>
        <taxon>Pseudomonadati</taxon>
        <taxon>Pseudomonadota</taxon>
        <taxon>Alphaproteobacteria</taxon>
        <taxon>Sphingomonadales</taxon>
        <taxon>Sphingomonadaceae</taxon>
        <taxon>Sphingomonas</taxon>
    </lineage>
</organism>
<proteinExistence type="predicted"/>
<dbReference type="KEGG" id="ssan:NX02_21790"/>
<protein>
    <submittedName>
        <fullName evidence="2">Uncharacterized protein</fullName>
    </submittedName>
</protein>
<dbReference type="AlphaFoldDB" id="W0AI96"/>
<name>W0AI96_9SPHN</name>
<dbReference type="EMBL" id="CP006644">
    <property type="protein sequence ID" value="AHE55988.1"/>
    <property type="molecule type" value="Genomic_DNA"/>
</dbReference>
<dbReference type="RefSeq" id="WP_025294143.1">
    <property type="nucleotide sequence ID" value="NZ_CP006644.1"/>
</dbReference>